<dbReference type="EMBL" id="JAERUA010000007">
    <property type="protein sequence ID" value="KAI1897319.1"/>
    <property type="molecule type" value="Genomic_DNA"/>
</dbReference>
<evidence type="ECO:0000313" key="5">
    <source>
        <dbReference type="EMBL" id="KAI1897319.1"/>
    </source>
</evidence>
<keyword evidence="3" id="KW-0732">Signal</keyword>
<name>A0A8T3DII5_9TELE</name>
<evidence type="ECO:0000313" key="6">
    <source>
        <dbReference type="Proteomes" id="UP000829720"/>
    </source>
</evidence>
<keyword evidence="2" id="KW-1133">Transmembrane helix</keyword>
<dbReference type="InterPro" id="IPR036179">
    <property type="entry name" value="Ig-like_dom_sf"/>
</dbReference>
<comment type="caution">
    <text evidence="5">The sequence shown here is derived from an EMBL/GenBank/DDBJ whole genome shotgun (WGS) entry which is preliminary data.</text>
</comment>
<gene>
    <name evidence="5" type="ORF">AGOR_G00082090</name>
</gene>
<feature type="signal peptide" evidence="3">
    <location>
        <begin position="1"/>
        <end position="18"/>
    </location>
</feature>
<dbReference type="Pfam" id="PF07654">
    <property type="entry name" value="C1-set"/>
    <property type="match status" value="1"/>
</dbReference>
<sequence>MLYLTLLSLLSAILCVQSSTDIVQPERNVLGSFEDAVTVPCFVDGMGSFTMSWYRQRRWGHVLEYILDETGQVYGRGFDNRFTVTYSPDTNQFSLHISRLQQSDSAEYYCATGHCATQQRGDCSKTLCLHCTPALHPTPHALPQLYPHCHWCSHFGSVGTKLDVLDPQAPVTPPQVWVLPPAPQEVRRSRRSRSKVTLVCVATGFYPDHIHVLWRVNGEEVEGAGADSAPLWDESKRTYSLSSRLRIPAHDWLHPKNNFTCVTSFYDGSHNLINNHTIYGEEGCLSAAEQRMGLIAARFSYTLLICKTILYMLVLGALLWKLKGPDSST</sequence>
<proteinExistence type="predicted"/>
<evidence type="ECO:0000256" key="2">
    <source>
        <dbReference type="SAM" id="Phobius"/>
    </source>
</evidence>
<dbReference type="InterPro" id="IPR013106">
    <property type="entry name" value="Ig_V-set"/>
</dbReference>
<keyword evidence="6" id="KW-1185">Reference proteome</keyword>
<keyword evidence="2" id="KW-0472">Membrane</keyword>
<feature type="chain" id="PRO_5035861695" description="Ig-like domain-containing protein" evidence="3">
    <location>
        <begin position="19"/>
        <end position="329"/>
    </location>
</feature>
<dbReference type="Proteomes" id="UP000829720">
    <property type="component" value="Unassembled WGS sequence"/>
</dbReference>
<dbReference type="InterPro" id="IPR003597">
    <property type="entry name" value="Ig_C1-set"/>
</dbReference>
<dbReference type="InterPro" id="IPR003599">
    <property type="entry name" value="Ig_sub"/>
</dbReference>
<dbReference type="InterPro" id="IPR050380">
    <property type="entry name" value="Immune_Resp_Modulators"/>
</dbReference>
<dbReference type="AlphaFoldDB" id="A0A8T3DII5"/>
<evidence type="ECO:0000256" key="1">
    <source>
        <dbReference type="ARBA" id="ARBA00023319"/>
    </source>
</evidence>
<dbReference type="PANTHER" id="PTHR23411">
    <property type="entry name" value="TAPASIN"/>
    <property type="match status" value="1"/>
</dbReference>
<evidence type="ECO:0000259" key="4">
    <source>
        <dbReference type="PROSITE" id="PS50835"/>
    </source>
</evidence>
<reference evidence="5" key="1">
    <citation type="submission" date="2021-01" db="EMBL/GenBank/DDBJ databases">
        <authorList>
            <person name="Zahm M."/>
            <person name="Roques C."/>
            <person name="Cabau C."/>
            <person name="Klopp C."/>
            <person name="Donnadieu C."/>
            <person name="Jouanno E."/>
            <person name="Lampietro C."/>
            <person name="Louis A."/>
            <person name="Herpin A."/>
            <person name="Echchiki A."/>
            <person name="Berthelot C."/>
            <person name="Parey E."/>
            <person name="Roest-Crollius H."/>
            <person name="Braasch I."/>
            <person name="Postlethwait J."/>
            <person name="Bobe J."/>
            <person name="Montfort J."/>
            <person name="Bouchez O."/>
            <person name="Begum T."/>
            <person name="Mejri S."/>
            <person name="Adams A."/>
            <person name="Chen W.-J."/>
            <person name="Guiguen Y."/>
        </authorList>
    </citation>
    <scope>NUCLEOTIDE SEQUENCE</scope>
    <source>
        <tissue evidence="5">Blood</tissue>
    </source>
</reference>
<dbReference type="SMART" id="SM00406">
    <property type="entry name" value="IGv"/>
    <property type="match status" value="1"/>
</dbReference>
<dbReference type="InterPro" id="IPR013783">
    <property type="entry name" value="Ig-like_fold"/>
</dbReference>
<dbReference type="InterPro" id="IPR007110">
    <property type="entry name" value="Ig-like_dom"/>
</dbReference>
<organism evidence="5 6">
    <name type="scientific">Albula goreensis</name>
    <dbReference type="NCBI Taxonomy" id="1534307"/>
    <lineage>
        <taxon>Eukaryota</taxon>
        <taxon>Metazoa</taxon>
        <taxon>Chordata</taxon>
        <taxon>Craniata</taxon>
        <taxon>Vertebrata</taxon>
        <taxon>Euteleostomi</taxon>
        <taxon>Actinopterygii</taxon>
        <taxon>Neopterygii</taxon>
        <taxon>Teleostei</taxon>
        <taxon>Albuliformes</taxon>
        <taxon>Albulidae</taxon>
        <taxon>Albula</taxon>
    </lineage>
</organism>
<dbReference type="Gene3D" id="2.60.40.10">
    <property type="entry name" value="Immunoglobulins"/>
    <property type="match status" value="2"/>
</dbReference>
<dbReference type="SMART" id="SM00409">
    <property type="entry name" value="IG"/>
    <property type="match status" value="1"/>
</dbReference>
<keyword evidence="1" id="KW-0393">Immunoglobulin domain</keyword>
<dbReference type="SUPFAM" id="SSF48726">
    <property type="entry name" value="Immunoglobulin"/>
    <property type="match status" value="2"/>
</dbReference>
<dbReference type="PROSITE" id="PS50835">
    <property type="entry name" value="IG_LIKE"/>
    <property type="match status" value="2"/>
</dbReference>
<dbReference type="SMART" id="SM00407">
    <property type="entry name" value="IGc1"/>
    <property type="match status" value="1"/>
</dbReference>
<dbReference type="Pfam" id="PF07686">
    <property type="entry name" value="V-set"/>
    <property type="match status" value="1"/>
</dbReference>
<protein>
    <recommendedName>
        <fullName evidence="4">Ig-like domain-containing protein</fullName>
    </recommendedName>
</protein>
<feature type="domain" description="Ig-like" evidence="4">
    <location>
        <begin position="35"/>
        <end position="128"/>
    </location>
</feature>
<dbReference type="CDD" id="cd00099">
    <property type="entry name" value="IgV"/>
    <property type="match status" value="1"/>
</dbReference>
<keyword evidence="2" id="KW-0812">Transmembrane</keyword>
<accession>A0A8T3DII5</accession>
<evidence type="ECO:0000256" key="3">
    <source>
        <dbReference type="SAM" id="SignalP"/>
    </source>
</evidence>
<dbReference type="OrthoDB" id="8947657at2759"/>
<feature type="transmembrane region" description="Helical" evidence="2">
    <location>
        <begin position="299"/>
        <end position="320"/>
    </location>
</feature>
<feature type="domain" description="Ig-like" evidence="4">
    <location>
        <begin position="174"/>
        <end position="279"/>
    </location>
</feature>